<dbReference type="InterPro" id="IPR008979">
    <property type="entry name" value="Galactose-bd-like_sf"/>
</dbReference>
<dbReference type="PANTHER" id="PTHR22901">
    <property type="entry name" value="SIALATE O-ACETYLESTERASE"/>
    <property type="match status" value="1"/>
</dbReference>
<accession>A0A556QKX8</accession>
<dbReference type="AlphaFoldDB" id="A0A556QKX8"/>
<dbReference type="RefSeq" id="WP_144353702.1">
    <property type="nucleotide sequence ID" value="NZ_CBCRVV010000013.1"/>
</dbReference>
<dbReference type="Gene3D" id="3.40.50.1110">
    <property type="entry name" value="SGNH hydrolase"/>
    <property type="match status" value="1"/>
</dbReference>
<dbReference type="Proteomes" id="UP000315648">
    <property type="component" value="Unassembled WGS sequence"/>
</dbReference>
<protein>
    <submittedName>
        <fullName evidence="3">9-O-acetylesterase</fullName>
    </submittedName>
</protein>
<name>A0A556QKX8_9BACT</name>
<dbReference type="InterPro" id="IPR036514">
    <property type="entry name" value="SGNH_hydro_sf"/>
</dbReference>
<dbReference type="Pfam" id="PF03629">
    <property type="entry name" value="SASA"/>
    <property type="match status" value="1"/>
</dbReference>
<dbReference type="SUPFAM" id="SSF52266">
    <property type="entry name" value="SGNH hydrolase"/>
    <property type="match status" value="1"/>
</dbReference>
<comment type="caution">
    <text evidence="3">The sequence shown here is derived from an EMBL/GenBank/DDBJ whole genome shotgun (WGS) entry which is preliminary data.</text>
</comment>
<dbReference type="PANTHER" id="PTHR22901:SF0">
    <property type="entry name" value="SIALATE O-ACETYLESTERASE"/>
    <property type="match status" value="1"/>
</dbReference>
<organism evidence="3 4">
    <name type="scientific">Rariglobus hedericola</name>
    <dbReference type="NCBI Taxonomy" id="2597822"/>
    <lineage>
        <taxon>Bacteria</taxon>
        <taxon>Pseudomonadati</taxon>
        <taxon>Verrucomicrobiota</taxon>
        <taxon>Opitutia</taxon>
        <taxon>Opitutales</taxon>
        <taxon>Opitutaceae</taxon>
        <taxon>Rariglobus</taxon>
    </lineage>
</organism>
<dbReference type="SUPFAM" id="SSF49785">
    <property type="entry name" value="Galactose-binding domain-like"/>
    <property type="match status" value="1"/>
</dbReference>
<dbReference type="GO" id="GO:0005975">
    <property type="term" value="P:carbohydrate metabolic process"/>
    <property type="evidence" value="ECO:0007669"/>
    <property type="project" value="InterPro"/>
</dbReference>
<evidence type="ECO:0000256" key="1">
    <source>
        <dbReference type="ARBA" id="ARBA00022801"/>
    </source>
</evidence>
<evidence type="ECO:0000313" key="4">
    <source>
        <dbReference type="Proteomes" id="UP000315648"/>
    </source>
</evidence>
<gene>
    <name evidence="3" type="ORF">FPL22_14485</name>
</gene>
<feature type="domain" description="Sialate O-acetylesterase" evidence="2">
    <location>
        <begin position="420"/>
        <end position="527"/>
    </location>
</feature>
<dbReference type="EMBL" id="VMBG01000002">
    <property type="protein sequence ID" value="TSJ77299.1"/>
    <property type="molecule type" value="Genomic_DNA"/>
</dbReference>
<sequence>MSLQLASLFQDHAVLQRDRPLPVWGSAPPLVKIRVALAGNTACTLSNAAGGFFVQLPALPAGGPHTLTVTVVKTGESIAVHDLLVGEVWLASGQSNMEMRLNACLPLTAEVIATADFPEIRFFTVPTRAHLGPQHSVGGNWQVATPEVAGTFSAAAFVFARRLHSELGVAVGVISSSWGGSIIQSWLSRPALALNPEVSDWLARYEAQAWSDDRWALMESPGSDGRVSGTPKDPGNTSLALGWHQTDFADATWPTMSLPGTWQSAGHKHSGVYWFRRTVEIPQAWVGRELQLHLGGVDKQDISYVNGIEVGRTGKGQEDQYWNTPRVYTVPAAVVTGRTLLIAVRAYSFIYDGGIIGADSSLHIGPADAPDAHLPLAGDWRYQCEHNLGLVTETHLMGHGERNSPNMLFDNMLRPLVPYALRGVIWYQGEGNAGEAAIYKRLMQDLILDWRRQWGQADLAFHLVQLPGFQAAKEYQAASHWAHFREAQAAALTLPHTGMAITIDVGEAGDIHPKDKVPVGERLATSALARTYGRDLVPNGPLFASLVIDADGSARCRFNDAGARLTTTDGQPPRLFFIAGEDRVFHPATARIDGADVVVSHPAVTRPAAVRYAWADNPEGCNLAGPTGLPASPFRSDRW</sequence>
<proteinExistence type="predicted"/>
<evidence type="ECO:0000259" key="2">
    <source>
        <dbReference type="Pfam" id="PF03629"/>
    </source>
</evidence>
<keyword evidence="1" id="KW-0378">Hydrolase</keyword>
<dbReference type="GO" id="GO:0001681">
    <property type="term" value="F:sialate O-acetylesterase activity"/>
    <property type="evidence" value="ECO:0007669"/>
    <property type="project" value="InterPro"/>
</dbReference>
<dbReference type="GO" id="GO:0004553">
    <property type="term" value="F:hydrolase activity, hydrolyzing O-glycosyl compounds"/>
    <property type="evidence" value="ECO:0007669"/>
    <property type="project" value="InterPro"/>
</dbReference>
<dbReference type="InterPro" id="IPR039329">
    <property type="entry name" value="SIAE"/>
</dbReference>
<dbReference type="Gene3D" id="2.60.120.260">
    <property type="entry name" value="Galactose-binding domain-like"/>
    <property type="match status" value="1"/>
</dbReference>
<dbReference type="OrthoDB" id="183320at2"/>
<dbReference type="InterPro" id="IPR005181">
    <property type="entry name" value="SASA"/>
</dbReference>
<evidence type="ECO:0000313" key="3">
    <source>
        <dbReference type="EMBL" id="TSJ77299.1"/>
    </source>
</evidence>
<reference evidence="3 4" key="1">
    <citation type="submission" date="2019-07" db="EMBL/GenBank/DDBJ databases">
        <title>Description of 53C-WASEF.</title>
        <authorList>
            <person name="Pitt A."/>
            <person name="Hahn M.W."/>
        </authorList>
    </citation>
    <scope>NUCLEOTIDE SEQUENCE [LARGE SCALE GENOMIC DNA]</scope>
    <source>
        <strain evidence="3 4">53C-WASEF</strain>
    </source>
</reference>
<keyword evidence="4" id="KW-1185">Reference proteome</keyword>